<gene>
    <name evidence="1" type="primary">Vigan.02G269600</name>
    <name evidence="1" type="ORF">VIGAN_02269600</name>
</gene>
<reference evidence="1 2" key="1">
    <citation type="journal article" date="2015" name="Sci. Rep.">
        <title>The power of single molecule real-time sequencing technology in the de novo assembly of a eukaryotic genome.</title>
        <authorList>
            <person name="Sakai H."/>
            <person name="Naito K."/>
            <person name="Ogiso-Tanaka E."/>
            <person name="Takahashi Y."/>
            <person name="Iseki K."/>
            <person name="Muto C."/>
            <person name="Satou K."/>
            <person name="Teruya K."/>
            <person name="Shiroma A."/>
            <person name="Shimoji M."/>
            <person name="Hirano T."/>
            <person name="Itoh T."/>
            <person name="Kaga A."/>
            <person name="Tomooka N."/>
        </authorList>
    </citation>
    <scope>NUCLEOTIDE SEQUENCE [LARGE SCALE GENOMIC DNA]</scope>
    <source>
        <strain evidence="2">cv. Shumari</strain>
    </source>
</reference>
<evidence type="ECO:0000313" key="2">
    <source>
        <dbReference type="Proteomes" id="UP000291084"/>
    </source>
</evidence>
<dbReference type="EMBL" id="AP015035">
    <property type="protein sequence ID" value="BAT79767.1"/>
    <property type="molecule type" value="Genomic_DNA"/>
</dbReference>
<organism evidence="1 2">
    <name type="scientific">Vigna angularis var. angularis</name>
    <dbReference type="NCBI Taxonomy" id="157739"/>
    <lineage>
        <taxon>Eukaryota</taxon>
        <taxon>Viridiplantae</taxon>
        <taxon>Streptophyta</taxon>
        <taxon>Embryophyta</taxon>
        <taxon>Tracheophyta</taxon>
        <taxon>Spermatophyta</taxon>
        <taxon>Magnoliopsida</taxon>
        <taxon>eudicotyledons</taxon>
        <taxon>Gunneridae</taxon>
        <taxon>Pentapetalae</taxon>
        <taxon>rosids</taxon>
        <taxon>fabids</taxon>
        <taxon>Fabales</taxon>
        <taxon>Fabaceae</taxon>
        <taxon>Papilionoideae</taxon>
        <taxon>50 kb inversion clade</taxon>
        <taxon>NPAAA clade</taxon>
        <taxon>indigoferoid/millettioid clade</taxon>
        <taxon>Phaseoleae</taxon>
        <taxon>Vigna</taxon>
    </lineage>
</organism>
<sequence>MRNQSIPNFPKNGNVDSPHYFLVVPVVQMDFAFSFASNLTLLPTPSAIAPTTISLHNRVTKQICHSRNI</sequence>
<proteinExistence type="predicted"/>
<evidence type="ECO:0000313" key="1">
    <source>
        <dbReference type="EMBL" id="BAT79767.1"/>
    </source>
</evidence>
<dbReference type="Proteomes" id="UP000291084">
    <property type="component" value="Chromosome 2"/>
</dbReference>
<accession>A0A0S3RGQ5</accession>
<name>A0A0S3RGQ5_PHAAN</name>
<dbReference type="AlphaFoldDB" id="A0A0S3RGQ5"/>
<protein>
    <submittedName>
        <fullName evidence="1">Uncharacterized protein</fullName>
    </submittedName>
</protein>
<keyword evidence="2" id="KW-1185">Reference proteome</keyword>